<evidence type="ECO:0000256" key="3">
    <source>
        <dbReference type="ARBA" id="ARBA00012438"/>
    </source>
</evidence>
<evidence type="ECO:0000256" key="5">
    <source>
        <dbReference type="ARBA" id="ARBA00022553"/>
    </source>
</evidence>
<dbReference type="PROSITE" id="PS50110">
    <property type="entry name" value="RESPONSE_REGULATORY"/>
    <property type="match status" value="1"/>
</dbReference>
<dbReference type="PRINTS" id="PR00344">
    <property type="entry name" value="BCTRLSENSOR"/>
</dbReference>
<keyword evidence="8" id="KW-0067">ATP-binding</keyword>
<evidence type="ECO:0000256" key="12">
    <source>
        <dbReference type="PROSITE-ProRule" id="PRU00169"/>
    </source>
</evidence>
<dbReference type="SMART" id="SM00448">
    <property type="entry name" value="REC"/>
    <property type="match status" value="1"/>
</dbReference>
<evidence type="ECO:0000313" key="16">
    <source>
        <dbReference type="Proteomes" id="UP001202281"/>
    </source>
</evidence>
<comment type="catalytic activity">
    <reaction evidence="1">
        <text>ATP + protein L-histidine = ADP + protein N-phospho-L-histidine.</text>
        <dbReference type="EC" id="2.7.13.3"/>
    </reaction>
</comment>
<evidence type="ECO:0000256" key="6">
    <source>
        <dbReference type="ARBA" id="ARBA00022692"/>
    </source>
</evidence>
<dbReference type="Pfam" id="PF02518">
    <property type="entry name" value="HATPase_c"/>
    <property type="match status" value="1"/>
</dbReference>
<evidence type="ECO:0000256" key="9">
    <source>
        <dbReference type="ARBA" id="ARBA00022989"/>
    </source>
</evidence>
<evidence type="ECO:0000259" key="14">
    <source>
        <dbReference type="PROSITE" id="PS50110"/>
    </source>
</evidence>
<dbReference type="Proteomes" id="UP001202281">
    <property type="component" value="Unassembled WGS sequence"/>
</dbReference>
<feature type="modified residue" description="4-aspartylphosphate" evidence="12">
    <location>
        <position position="135"/>
    </location>
</feature>
<reference evidence="15 16" key="1">
    <citation type="submission" date="2022-04" db="EMBL/GenBank/DDBJ databases">
        <title>Identification of a novel bacterium isolated from mangrove sediments.</title>
        <authorList>
            <person name="Pan X."/>
        </authorList>
    </citation>
    <scope>NUCLEOTIDE SEQUENCE [LARGE SCALE GENOMIC DNA]</scope>
    <source>
        <strain evidence="15 16">B2638</strain>
    </source>
</reference>
<keyword evidence="9" id="KW-1133">Transmembrane helix</keyword>
<keyword evidence="16" id="KW-1185">Reference proteome</keyword>
<comment type="subcellular location">
    <subcellularLocation>
        <location evidence="2">Cell membrane</location>
        <topology evidence="2">Multi-pass membrane protein</topology>
    </subcellularLocation>
</comment>
<evidence type="ECO:0000256" key="1">
    <source>
        <dbReference type="ARBA" id="ARBA00000085"/>
    </source>
</evidence>
<dbReference type="PANTHER" id="PTHR45339">
    <property type="entry name" value="HYBRID SIGNAL TRANSDUCTION HISTIDINE KINASE J"/>
    <property type="match status" value="1"/>
</dbReference>
<dbReference type="SUPFAM" id="SSF52172">
    <property type="entry name" value="CheY-like"/>
    <property type="match status" value="1"/>
</dbReference>
<keyword evidence="6" id="KW-0812">Transmembrane</keyword>
<dbReference type="InterPro" id="IPR004358">
    <property type="entry name" value="Sig_transdc_His_kin-like_C"/>
</dbReference>
<protein>
    <recommendedName>
        <fullName evidence="3">histidine kinase</fullName>
        <ecNumber evidence="3">2.7.13.3</ecNumber>
    </recommendedName>
</protein>
<dbReference type="InterPro" id="IPR003594">
    <property type="entry name" value="HATPase_dom"/>
</dbReference>
<evidence type="ECO:0000259" key="13">
    <source>
        <dbReference type="PROSITE" id="PS50109"/>
    </source>
</evidence>
<dbReference type="SUPFAM" id="SSF47226">
    <property type="entry name" value="Histidine-containing phosphotransfer domain, HPT domain"/>
    <property type="match status" value="1"/>
</dbReference>
<evidence type="ECO:0000256" key="4">
    <source>
        <dbReference type="ARBA" id="ARBA00022475"/>
    </source>
</evidence>
<dbReference type="EC" id="2.7.13.3" evidence="3"/>
<dbReference type="InterPro" id="IPR001789">
    <property type="entry name" value="Sig_transdc_resp-reg_receiver"/>
</dbReference>
<sequence length="322" mass="34295">MFQHFTQGQDNTARRYGGTGLGLAISSQLATMMNGTLSVTSEPGVGSTFSLRLPLFAAQDHAYEDDPGAAVAAGRFEGSPRVLIAEDYDINQLLMKELAESLGMDAAIAANGDEAVRMALDAEARGRPYQLVFMDMQMPDVDGLEATRRLRAAGFDAEKLPIVALTANAYAEDVTACMEAGMQGHLAKPVRASDIRGAVVKWGRAKDSAAKEHSPSALLPLVENGTLKARFEQRKQSVLMALDALQQNPEPEEESVKDAASLLHKLAGTAGFFGEGALGKLAGEYEIQLLATAIEDVARIAGQAARALRECNDRVDREGACA</sequence>
<dbReference type="SUPFAM" id="SSF55874">
    <property type="entry name" value="ATPase domain of HSP90 chaperone/DNA topoisomerase II/histidine kinase"/>
    <property type="match status" value="1"/>
</dbReference>
<keyword evidence="10" id="KW-0902">Two-component regulatory system</keyword>
<evidence type="ECO:0000256" key="11">
    <source>
        <dbReference type="ARBA" id="ARBA00023136"/>
    </source>
</evidence>
<keyword evidence="7" id="KW-0547">Nucleotide-binding</keyword>
<dbReference type="InterPro" id="IPR036890">
    <property type="entry name" value="HATPase_C_sf"/>
</dbReference>
<feature type="domain" description="Histidine kinase" evidence="13">
    <location>
        <begin position="1"/>
        <end position="57"/>
    </location>
</feature>
<evidence type="ECO:0000256" key="10">
    <source>
        <dbReference type="ARBA" id="ARBA00023012"/>
    </source>
</evidence>
<keyword evidence="11" id="KW-0472">Membrane</keyword>
<keyword evidence="5 12" id="KW-0597">Phosphoprotein</keyword>
<evidence type="ECO:0000313" key="15">
    <source>
        <dbReference type="EMBL" id="MCJ2188869.1"/>
    </source>
</evidence>
<dbReference type="EMBL" id="JALHLG010000050">
    <property type="protein sequence ID" value="MCJ2188869.1"/>
    <property type="molecule type" value="Genomic_DNA"/>
</dbReference>
<proteinExistence type="predicted"/>
<dbReference type="InterPro" id="IPR036641">
    <property type="entry name" value="HPT_dom_sf"/>
</dbReference>
<evidence type="ECO:0000256" key="7">
    <source>
        <dbReference type="ARBA" id="ARBA00022741"/>
    </source>
</evidence>
<dbReference type="Gene3D" id="3.30.565.10">
    <property type="entry name" value="Histidine kinase-like ATPase, C-terminal domain"/>
    <property type="match status" value="1"/>
</dbReference>
<dbReference type="PROSITE" id="PS50109">
    <property type="entry name" value="HIS_KIN"/>
    <property type="match status" value="1"/>
</dbReference>
<keyword evidence="4" id="KW-1003">Cell membrane</keyword>
<name>A0ABT0BUZ9_9SPHN</name>
<gene>
    <name evidence="15" type="ORF">MTR66_18870</name>
</gene>
<dbReference type="InterPro" id="IPR011006">
    <property type="entry name" value="CheY-like_superfamily"/>
</dbReference>
<evidence type="ECO:0000256" key="8">
    <source>
        <dbReference type="ARBA" id="ARBA00022840"/>
    </source>
</evidence>
<dbReference type="PANTHER" id="PTHR45339:SF1">
    <property type="entry name" value="HYBRID SIGNAL TRANSDUCTION HISTIDINE KINASE J"/>
    <property type="match status" value="1"/>
</dbReference>
<accession>A0ABT0BUZ9</accession>
<organism evidence="15 16">
    <name type="scientific">Novosphingobium beihaiensis</name>
    <dbReference type="NCBI Taxonomy" id="2930389"/>
    <lineage>
        <taxon>Bacteria</taxon>
        <taxon>Pseudomonadati</taxon>
        <taxon>Pseudomonadota</taxon>
        <taxon>Alphaproteobacteria</taxon>
        <taxon>Sphingomonadales</taxon>
        <taxon>Sphingomonadaceae</taxon>
        <taxon>Novosphingobium</taxon>
    </lineage>
</organism>
<dbReference type="CDD" id="cd17546">
    <property type="entry name" value="REC_hyHK_CKI1_RcsC-like"/>
    <property type="match status" value="1"/>
</dbReference>
<dbReference type="Pfam" id="PF00072">
    <property type="entry name" value="Response_reg"/>
    <property type="match status" value="1"/>
</dbReference>
<evidence type="ECO:0000256" key="2">
    <source>
        <dbReference type="ARBA" id="ARBA00004651"/>
    </source>
</evidence>
<comment type="caution">
    <text evidence="15">The sequence shown here is derived from an EMBL/GenBank/DDBJ whole genome shotgun (WGS) entry which is preliminary data.</text>
</comment>
<dbReference type="InterPro" id="IPR005467">
    <property type="entry name" value="His_kinase_dom"/>
</dbReference>
<dbReference type="Gene3D" id="3.40.50.2300">
    <property type="match status" value="1"/>
</dbReference>
<feature type="domain" description="Response regulatory" evidence="14">
    <location>
        <begin position="81"/>
        <end position="203"/>
    </location>
</feature>